<dbReference type="EMBL" id="BMSX01000016">
    <property type="protein sequence ID" value="GGR37072.1"/>
    <property type="molecule type" value="Genomic_DNA"/>
</dbReference>
<comment type="caution">
    <text evidence="2">The sequence shown here is derived from an EMBL/GenBank/DDBJ whole genome shotgun (WGS) entry which is preliminary data.</text>
</comment>
<proteinExistence type="predicted"/>
<reference evidence="2" key="1">
    <citation type="journal article" date="2014" name="Int. J. Syst. Evol. Microbiol.">
        <title>Complete genome sequence of Corynebacterium casei LMG S-19264T (=DSM 44701T), isolated from a smear-ripened cheese.</title>
        <authorList>
            <consortium name="US DOE Joint Genome Institute (JGI-PGF)"/>
            <person name="Walter F."/>
            <person name="Albersmeier A."/>
            <person name="Kalinowski J."/>
            <person name="Ruckert C."/>
        </authorList>
    </citation>
    <scope>NUCLEOTIDE SEQUENCE</scope>
    <source>
        <strain evidence="2">JCM 4346</strain>
    </source>
</reference>
<evidence type="ECO:0000313" key="3">
    <source>
        <dbReference type="Proteomes" id="UP000658320"/>
    </source>
</evidence>
<dbReference type="Proteomes" id="UP000658320">
    <property type="component" value="Unassembled WGS sequence"/>
</dbReference>
<accession>A0A918KW98</accession>
<evidence type="ECO:0000313" key="2">
    <source>
        <dbReference type="EMBL" id="GGR37072.1"/>
    </source>
</evidence>
<dbReference type="AlphaFoldDB" id="A0A918KW98"/>
<evidence type="ECO:0000256" key="1">
    <source>
        <dbReference type="SAM" id="MobiDB-lite"/>
    </source>
</evidence>
<gene>
    <name evidence="2" type="ORF">GCM10010251_61950</name>
</gene>
<reference evidence="2" key="2">
    <citation type="submission" date="2020-09" db="EMBL/GenBank/DDBJ databases">
        <authorList>
            <person name="Sun Q."/>
            <person name="Ohkuma M."/>
        </authorList>
    </citation>
    <scope>NUCLEOTIDE SEQUENCE</scope>
    <source>
        <strain evidence="2">JCM 4346</strain>
    </source>
</reference>
<name>A0A918KW98_9ACTN</name>
<keyword evidence="3" id="KW-1185">Reference proteome</keyword>
<protein>
    <submittedName>
        <fullName evidence="2">Uncharacterized protein</fullName>
    </submittedName>
</protein>
<feature type="region of interest" description="Disordered" evidence="1">
    <location>
        <begin position="1"/>
        <end position="57"/>
    </location>
</feature>
<sequence>MTAARTPGARVSPPWWRPARDAPRSRGCGGRAPGARRYIGWESPPDGGIPREASIAE</sequence>
<organism evidence="2 3">
    <name type="scientific">Streptomyces aurantiogriseus</name>
    <dbReference type="NCBI Taxonomy" id="66870"/>
    <lineage>
        <taxon>Bacteria</taxon>
        <taxon>Bacillati</taxon>
        <taxon>Actinomycetota</taxon>
        <taxon>Actinomycetes</taxon>
        <taxon>Kitasatosporales</taxon>
        <taxon>Streptomycetaceae</taxon>
        <taxon>Streptomyces</taxon>
    </lineage>
</organism>